<evidence type="ECO:0000313" key="3">
    <source>
        <dbReference type="EMBL" id="UOE19075.1"/>
    </source>
</evidence>
<name>A0A399FWJ1_9ACTN</name>
<feature type="chain" id="PRO_5041606599" description="Secreted protein" evidence="1">
    <location>
        <begin position="28"/>
        <end position="78"/>
    </location>
</feature>
<feature type="signal peptide" evidence="1">
    <location>
        <begin position="1"/>
        <end position="27"/>
    </location>
</feature>
<evidence type="ECO:0000313" key="2">
    <source>
        <dbReference type="EMBL" id="UOE19073.1"/>
    </source>
</evidence>
<dbReference type="EMBL" id="CP063196">
    <property type="protein sequence ID" value="UOE19075.1"/>
    <property type="molecule type" value="Genomic_DNA"/>
</dbReference>
<evidence type="ECO:0000313" key="4">
    <source>
        <dbReference type="Proteomes" id="UP000265719"/>
    </source>
</evidence>
<evidence type="ECO:0000256" key="1">
    <source>
        <dbReference type="SAM" id="SignalP"/>
    </source>
</evidence>
<evidence type="ECO:0008006" key="5">
    <source>
        <dbReference type="Google" id="ProtNLM"/>
    </source>
</evidence>
<proteinExistence type="predicted"/>
<protein>
    <recommendedName>
        <fullName evidence="5">Secreted protein</fullName>
    </recommendedName>
</protein>
<sequence>MRRIMKLAAVGAMAAGLVGAGASAALAGDNYTDITKTSAAQCISTQEATGAGLLAGVGLNLNLLNSESCSGSVNVNDN</sequence>
<dbReference type="Proteomes" id="UP000265719">
    <property type="component" value="Chromosome"/>
</dbReference>
<dbReference type="KEGG" id="thao:NI17_020310"/>
<reference evidence="2" key="1">
    <citation type="submission" date="2020-10" db="EMBL/GenBank/DDBJ databases">
        <title>De novo genome project of the cellulose decomposer Thermobifida halotolerans type strain.</title>
        <authorList>
            <person name="Nagy I."/>
            <person name="Horvath B."/>
            <person name="Kukolya J."/>
            <person name="Nagy I."/>
            <person name="Orsini M."/>
        </authorList>
    </citation>
    <scope>NUCLEOTIDE SEQUENCE</scope>
    <source>
        <strain evidence="2">DSM 44931</strain>
    </source>
</reference>
<dbReference type="EMBL" id="CP063196">
    <property type="protein sequence ID" value="UOE19073.1"/>
    <property type="molecule type" value="Genomic_DNA"/>
</dbReference>
<organism evidence="2 4">
    <name type="scientific">Thermobifida halotolerans</name>
    <dbReference type="NCBI Taxonomy" id="483545"/>
    <lineage>
        <taxon>Bacteria</taxon>
        <taxon>Bacillati</taxon>
        <taxon>Actinomycetota</taxon>
        <taxon>Actinomycetes</taxon>
        <taxon>Streptosporangiales</taxon>
        <taxon>Nocardiopsidaceae</taxon>
        <taxon>Thermobifida</taxon>
    </lineage>
</organism>
<accession>A0A399FWJ1</accession>
<keyword evidence="1" id="KW-0732">Signal</keyword>
<gene>
    <name evidence="2" type="ORF">NI17_020300</name>
    <name evidence="3" type="ORF">NI17_020310</name>
</gene>
<keyword evidence="4" id="KW-1185">Reference proteome</keyword>
<dbReference type="KEGG" id="thao:NI17_020300"/>
<dbReference type="AlphaFoldDB" id="A0A399FWJ1"/>